<accession>A0A3L7J3Z2</accession>
<comment type="caution">
    <text evidence="2">The sequence shown here is derived from an EMBL/GenBank/DDBJ whole genome shotgun (WGS) entry which is preliminary data.</text>
</comment>
<dbReference type="Proteomes" id="UP000282460">
    <property type="component" value="Unassembled WGS sequence"/>
</dbReference>
<evidence type="ECO:0000313" key="3">
    <source>
        <dbReference type="Proteomes" id="UP000282460"/>
    </source>
</evidence>
<sequence>MTGRTVVTRTVLLCLTALFASSMLAACSFGGTGRGSSEPARAEYSHVQAAEAVAQLPGITSAEIATSTDGLPSQVKLLAWVSAEAGYSANPAELLEYIIRQAWSSTDQRPTTTVRVELGIEGQDLDLVALAAEIGLPGTVDQNNKNDWSVRIPVDDVAAAYGAWPGEIPPPPASLGVSE</sequence>
<proteinExistence type="predicted"/>
<dbReference type="RefSeq" id="WP_121657749.1">
    <property type="nucleotide sequence ID" value="NZ_BMEK01000001.1"/>
</dbReference>
<evidence type="ECO:0000256" key="1">
    <source>
        <dbReference type="SAM" id="SignalP"/>
    </source>
</evidence>
<evidence type="ECO:0008006" key="4">
    <source>
        <dbReference type="Google" id="ProtNLM"/>
    </source>
</evidence>
<feature type="chain" id="PRO_5018058087" description="Lipoprotein" evidence="1">
    <location>
        <begin position="26"/>
        <end position="179"/>
    </location>
</feature>
<keyword evidence="3" id="KW-1185">Reference proteome</keyword>
<name>A0A3L7J3Z2_9MICO</name>
<dbReference type="PROSITE" id="PS51257">
    <property type="entry name" value="PROKAR_LIPOPROTEIN"/>
    <property type="match status" value="1"/>
</dbReference>
<evidence type="ECO:0000313" key="2">
    <source>
        <dbReference type="EMBL" id="RLQ85376.1"/>
    </source>
</evidence>
<reference evidence="2 3" key="1">
    <citation type="submission" date="2018-10" db="EMBL/GenBank/DDBJ databases">
        <authorList>
            <person name="Li J."/>
        </authorList>
    </citation>
    <scope>NUCLEOTIDE SEQUENCE [LARGE SCALE GENOMIC DNA]</scope>
    <source>
        <strain evidence="2 3">ZD1-4</strain>
    </source>
</reference>
<dbReference type="EMBL" id="RCWJ01000001">
    <property type="protein sequence ID" value="RLQ85376.1"/>
    <property type="molecule type" value="Genomic_DNA"/>
</dbReference>
<protein>
    <recommendedName>
        <fullName evidence="4">Lipoprotein</fullName>
    </recommendedName>
</protein>
<organism evidence="2 3">
    <name type="scientific">Mycetocola zhadangensis</name>
    <dbReference type="NCBI Taxonomy" id="1164595"/>
    <lineage>
        <taxon>Bacteria</taxon>
        <taxon>Bacillati</taxon>
        <taxon>Actinomycetota</taxon>
        <taxon>Actinomycetes</taxon>
        <taxon>Micrococcales</taxon>
        <taxon>Microbacteriaceae</taxon>
        <taxon>Mycetocola</taxon>
    </lineage>
</organism>
<feature type="signal peptide" evidence="1">
    <location>
        <begin position="1"/>
        <end position="25"/>
    </location>
</feature>
<dbReference type="OrthoDB" id="5114851at2"/>
<keyword evidence="1" id="KW-0732">Signal</keyword>
<gene>
    <name evidence="2" type="ORF">D9V28_00310</name>
</gene>
<dbReference type="AlphaFoldDB" id="A0A3L7J3Z2"/>